<reference evidence="1 2" key="1">
    <citation type="journal article" date="2018" name="Front. Plant Sci.">
        <title>Red Clover (Trifolium pratense) and Zigzag Clover (T. medium) - A Picture of Genomic Similarities and Differences.</title>
        <authorList>
            <person name="Dluhosova J."/>
            <person name="Istvanek J."/>
            <person name="Nedelnik J."/>
            <person name="Repkova J."/>
        </authorList>
    </citation>
    <scope>NUCLEOTIDE SEQUENCE [LARGE SCALE GENOMIC DNA]</scope>
    <source>
        <strain evidence="2">cv. 10/8</strain>
        <tissue evidence="1">Leaf</tissue>
    </source>
</reference>
<dbReference type="GO" id="GO:0016301">
    <property type="term" value="F:kinase activity"/>
    <property type="evidence" value="ECO:0007669"/>
    <property type="project" value="UniProtKB-KW"/>
</dbReference>
<accession>A0A392RN81</accession>
<organism evidence="1 2">
    <name type="scientific">Trifolium medium</name>
    <dbReference type="NCBI Taxonomy" id="97028"/>
    <lineage>
        <taxon>Eukaryota</taxon>
        <taxon>Viridiplantae</taxon>
        <taxon>Streptophyta</taxon>
        <taxon>Embryophyta</taxon>
        <taxon>Tracheophyta</taxon>
        <taxon>Spermatophyta</taxon>
        <taxon>Magnoliopsida</taxon>
        <taxon>eudicotyledons</taxon>
        <taxon>Gunneridae</taxon>
        <taxon>Pentapetalae</taxon>
        <taxon>rosids</taxon>
        <taxon>fabids</taxon>
        <taxon>Fabales</taxon>
        <taxon>Fabaceae</taxon>
        <taxon>Papilionoideae</taxon>
        <taxon>50 kb inversion clade</taxon>
        <taxon>NPAAA clade</taxon>
        <taxon>Hologalegina</taxon>
        <taxon>IRL clade</taxon>
        <taxon>Trifolieae</taxon>
        <taxon>Trifolium</taxon>
    </lineage>
</organism>
<evidence type="ECO:0000313" key="1">
    <source>
        <dbReference type="EMBL" id="MCI37006.1"/>
    </source>
</evidence>
<evidence type="ECO:0000313" key="2">
    <source>
        <dbReference type="Proteomes" id="UP000265520"/>
    </source>
</evidence>
<dbReference type="EMBL" id="LXQA010239702">
    <property type="protein sequence ID" value="MCI37006.1"/>
    <property type="molecule type" value="Genomic_DNA"/>
</dbReference>
<proteinExistence type="predicted"/>
<feature type="non-terminal residue" evidence="1">
    <location>
        <position position="71"/>
    </location>
</feature>
<keyword evidence="1" id="KW-0418">Kinase</keyword>
<dbReference type="AlphaFoldDB" id="A0A392RN81"/>
<keyword evidence="2" id="KW-1185">Reference proteome</keyword>
<protein>
    <submittedName>
        <fullName evidence="1">Cysteine-rich receptor-like protein kinase</fullName>
    </submittedName>
</protein>
<keyword evidence="1" id="KW-0808">Transferase</keyword>
<dbReference type="Proteomes" id="UP000265520">
    <property type="component" value="Unassembled WGS sequence"/>
</dbReference>
<sequence length="71" mass="7977">MRLISDFHRNGKLTKGINSTFIALIPKVDSPQQLNDFRPISLVGSLYKILAKDRQILDGILIANEVVDEAR</sequence>
<keyword evidence="1" id="KW-0675">Receptor</keyword>
<name>A0A392RN81_9FABA</name>
<comment type="caution">
    <text evidence="1">The sequence shown here is derived from an EMBL/GenBank/DDBJ whole genome shotgun (WGS) entry which is preliminary data.</text>
</comment>